<dbReference type="Proteomes" id="UP000589520">
    <property type="component" value="Unassembled WGS sequence"/>
</dbReference>
<dbReference type="SUPFAM" id="SSF49464">
    <property type="entry name" value="Carboxypeptidase regulatory domain-like"/>
    <property type="match status" value="1"/>
</dbReference>
<evidence type="ECO:0000259" key="13">
    <source>
        <dbReference type="Pfam" id="PF00593"/>
    </source>
</evidence>
<feature type="domain" description="TonB-dependent receptor plug" evidence="14">
    <location>
        <begin position="146"/>
        <end position="254"/>
    </location>
</feature>
<evidence type="ECO:0000256" key="10">
    <source>
        <dbReference type="ARBA" id="ARBA00023136"/>
    </source>
</evidence>
<keyword evidence="7" id="KW-0408">Iron</keyword>
<sequence length="841" mass="91750">MTSSFLQYWRRVFIFTALVAMFSVTPLLFAQQGASLSGTVLDSAGAALPNAAVSIKSESTAFLRKTTSDALGHFSAINLPAGKYSVEAEAPGFAATRKTGIQLGASQSQELSLSLSIGNANDQVTVEANASGSMAAALSPVGALLEARSARSEISSDFIQQFTSPVADYGEISQIVPGVYSINSNGVGLGQSANYFRGFPDGDYDITWDGIPFEDTNTPTHHSWAFFPGVWIGGVDFDRSPGSASTIGPSPFGGTINLLSKQIPDQQAVRGTISYGSFNTMLLDAQYDSGNLGAAHKASFVLDVHRLTSDGFQAFNYQQRIGGDIKVQYKLSDRTLLSGYSGVIQLTANTPNNSGPTRAQAQLQYNFLLQNTDPTSTYYYAYNTYRVPTDFEYIGLKSALGHGWALDIKPYTYNYDNSQYYTNDPPKTADGKIDATCATPVKGKSPCAVDKYNSYRKYGETSSVTQTSKWGVFRTGLWYEWSLTNRHQIPSNPLTHVDDLLPNFNEHYTFNDFQPFAEYELHAMPRLTLTGGLKYSYYGMRFKQYADNGGKIGNLGGKPYIINTADYHNYLPSADANYRIKNNWSVYGQFSKGNIIPPTNVFDVTGGSVGALPKPTGVSTYQTGSVLKLKRFTLDGDAYYIKYQNTYSSFTPITGEDTIYFLGPDSVTKGFEVETNVYIAHGLSFYVNGTADKASYVGTGVPNNLFVANAPANTEGFGITYQEKNLDLGFFEKRIGPQWNDNGSFHNQFNVAPFNIVNLFLNYNVRNNTIFDGSKIAFSMNNLLDTRNIVGVGFANSAAPLKVNGIASTYFASTALSQGDILTQTPGRSFTLTVTFGGVWR</sequence>
<dbReference type="Pfam" id="PF07715">
    <property type="entry name" value="Plug"/>
    <property type="match status" value="1"/>
</dbReference>
<keyword evidence="9 12" id="KW-0798">TonB box</keyword>
<dbReference type="InterPro" id="IPR000531">
    <property type="entry name" value="Beta-barrel_TonB"/>
</dbReference>
<dbReference type="AlphaFoldDB" id="A0A7Y9PD55"/>
<evidence type="ECO:0000256" key="1">
    <source>
        <dbReference type="ARBA" id="ARBA00004571"/>
    </source>
</evidence>
<dbReference type="GO" id="GO:0009279">
    <property type="term" value="C:cell outer membrane"/>
    <property type="evidence" value="ECO:0007669"/>
    <property type="project" value="UniProtKB-SubCell"/>
</dbReference>
<evidence type="ECO:0000256" key="11">
    <source>
        <dbReference type="ARBA" id="ARBA00023237"/>
    </source>
</evidence>
<dbReference type="GO" id="GO:0015344">
    <property type="term" value="F:siderophore uptake transmembrane transporter activity"/>
    <property type="evidence" value="ECO:0007669"/>
    <property type="project" value="TreeGrafter"/>
</dbReference>
<keyword evidence="3" id="KW-1134">Transmembrane beta strand</keyword>
<evidence type="ECO:0000256" key="4">
    <source>
        <dbReference type="ARBA" id="ARBA00022496"/>
    </source>
</evidence>
<keyword evidence="10 12" id="KW-0472">Membrane</keyword>
<keyword evidence="4" id="KW-0410">Iron transport</keyword>
<comment type="similarity">
    <text evidence="12">Belongs to the TonB-dependent receptor family.</text>
</comment>
<dbReference type="PANTHER" id="PTHR32552">
    <property type="entry name" value="FERRICHROME IRON RECEPTOR-RELATED"/>
    <property type="match status" value="1"/>
</dbReference>
<reference evidence="15 16" key="1">
    <citation type="submission" date="2020-07" db="EMBL/GenBank/DDBJ databases">
        <title>Genomic Encyclopedia of Type Strains, Phase IV (KMG-V): Genome sequencing to study the core and pangenomes of soil and plant-associated prokaryotes.</title>
        <authorList>
            <person name="Whitman W."/>
        </authorList>
    </citation>
    <scope>NUCLEOTIDE SEQUENCE [LARGE SCALE GENOMIC DNA]</scope>
    <source>
        <strain evidence="15 16">X4EP2</strain>
    </source>
</reference>
<accession>A0A7Y9PD55</accession>
<keyword evidence="11" id="KW-0998">Cell outer membrane</keyword>
<evidence type="ECO:0000259" key="14">
    <source>
        <dbReference type="Pfam" id="PF07715"/>
    </source>
</evidence>
<dbReference type="InterPro" id="IPR012910">
    <property type="entry name" value="Plug_dom"/>
</dbReference>
<evidence type="ECO:0000256" key="5">
    <source>
        <dbReference type="ARBA" id="ARBA00022692"/>
    </source>
</evidence>
<keyword evidence="16" id="KW-1185">Reference proteome</keyword>
<evidence type="ECO:0000256" key="12">
    <source>
        <dbReference type="RuleBase" id="RU003357"/>
    </source>
</evidence>
<dbReference type="Gene3D" id="2.40.170.20">
    <property type="entry name" value="TonB-dependent receptor, beta-barrel domain"/>
    <property type="match status" value="1"/>
</dbReference>
<keyword evidence="15" id="KW-0675">Receptor</keyword>
<dbReference type="InterPro" id="IPR008969">
    <property type="entry name" value="CarboxyPept-like_regulatory"/>
</dbReference>
<dbReference type="InterPro" id="IPR036942">
    <property type="entry name" value="Beta-barrel_TonB_sf"/>
</dbReference>
<dbReference type="Pfam" id="PF00593">
    <property type="entry name" value="TonB_dep_Rec_b-barrel"/>
    <property type="match status" value="1"/>
</dbReference>
<protein>
    <submittedName>
        <fullName evidence="15">Iron complex outermembrane receptor protein</fullName>
    </submittedName>
</protein>
<gene>
    <name evidence="15" type="ORF">HDF17_000037</name>
</gene>
<dbReference type="Gene3D" id="2.170.130.10">
    <property type="entry name" value="TonB-dependent receptor, plug domain"/>
    <property type="match status" value="1"/>
</dbReference>
<dbReference type="Pfam" id="PF13620">
    <property type="entry name" value="CarboxypepD_reg"/>
    <property type="match status" value="1"/>
</dbReference>
<comment type="subcellular location">
    <subcellularLocation>
        <location evidence="1">Cell outer membrane</location>
        <topology evidence="1">Multi-pass membrane protein</topology>
    </subcellularLocation>
</comment>
<comment type="caution">
    <text evidence="15">The sequence shown here is derived from an EMBL/GenBank/DDBJ whole genome shotgun (WGS) entry which is preliminary data.</text>
</comment>
<dbReference type="InterPro" id="IPR037066">
    <property type="entry name" value="Plug_dom_sf"/>
</dbReference>
<organism evidence="15 16">
    <name type="scientific">Granulicella arctica</name>
    <dbReference type="NCBI Taxonomy" id="940613"/>
    <lineage>
        <taxon>Bacteria</taxon>
        <taxon>Pseudomonadati</taxon>
        <taxon>Acidobacteriota</taxon>
        <taxon>Terriglobia</taxon>
        <taxon>Terriglobales</taxon>
        <taxon>Acidobacteriaceae</taxon>
        <taxon>Granulicella</taxon>
    </lineage>
</organism>
<keyword evidence="6" id="KW-0732">Signal</keyword>
<dbReference type="PANTHER" id="PTHR32552:SF89">
    <property type="entry name" value="CATECHOLATE SIDEROPHORE RECEPTOR FIU"/>
    <property type="match status" value="1"/>
</dbReference>
<dbReference type="EMBL" id="JACCCW010000001">
    <property type="protein sequence ID" value="NYF77750.1"/>
    <property type="molecule type" value="Genomic_DNA"/>
</dbReference>
<evidence type="ECO:0000256" key="3">
    <source>
        <dbReference type="ARBA" id="ARBA00022452"/>
    </source>
</evidence>
<keyword evidence="5" id="KW-0812">Transmembrane</keyword>
<dbReference type="RefSeq" id="WP_348640747.1">
    <property type="nucleotide sequence ID" value="NZ_JACCCW010000001.1"/>
</dbReference>
<evidence type="ECO:0000256" key="7">
    <source>
        <dbReference type="ARBA" id="ARBA00023004"/>
    </source>
</evidence>
<evidence type="ECO:0000256" key="6">
    <source>
        <dbReference type="ARBA" id="ARBA00022729"/>
    </source>
</evidence>
<evidence type="ECO:0000313" key="16">
    <source>
        <dbReference type="Proteomes" id="UP000589520"/>
    </source>
</evidence>
<name>A0A7Y9PD55_9BACT</name>
<dbReference type="Gene3D" id="2.60.40.1120">
    <property type="entry name" value="Carboxypeptidase-like, regulatory domain"/>
    <property type="match status" value="1"/>
</dbReference>
<keyword evidence="2" id="KW-0813">Transport</keyword>
<dbReference type="SUPFAM" id="SSF56935">
    <property type="entry name" value="Porins"/>
    <property type="match status" value="1"/>
</dbReference>
<evidence type="ECO:0000256" key="8">
    <source>
        <dbReference type="ARBA" id="ARBA00023065"/>
    </source>
</evidence>
<evidence type="ECO:0000256" key="9">
    <source>
        <dbReference type="ARBA" id="ARBA00023077"/>
    </source>
</evidence>
<evidence type="ECO:0000256" key="2">
    <source>
        <dbReference type="ARBA" id="ARBA00022448"/>
    </source>
</evidence>
<dbReference type="InterPro" id="IPR039426">
    <property type="entry name" value="TonB-dep_rcpt-like"/>
</dbReference>
<evidence type="ECO:0000313" key="15">
    <source>
        <dbReference type="EMBL" id="NYF77750.1"/>
    </source>
</evidence>
<feature type="domain" description="TonB-dependent receptor-like beta-barrel" evidence="13">
    <location>
        <begin position="349"/>
        <end position="783"/>
    </location>
</feature>
<proteinExistence type="inferred from homology"/>
<keyword evidence="8" id="KW-0406">Ion transport</keyword>